<dbReference type="WBParaSite" id="DME_0000915001-mRNA-1">
    <property type="protein sequence ID" value="DME_0000915001-mRNA-1"/>
    <property type="gene ID" value="DME_0000915001"/>
</dbReference>
<dbReference type="AlphaFoldDB" id="A0A0N4UMR0"/>
<evidence type="ECO:0000256" key="1">
    <source>
        <dbReference type="SAM" id="MobiDB-lite"/>
    </source>
</evidence>
<evidence type="ECO:0000313" key="3">
    <source>
        <dbReference type="Proteomes" id="UP000038040"/>
    </source>
</evidence>
<evidence type="ECO:0000313" key="2">
    <source>
        <dbReference type="EMBL" id="VDN52914.1"/>
    </source>
</evidence>
<reference evidence="5" key="1">
    <citation type="submission" date="2017-02" db="UniProtKB">
        <authorList>
            <consortium name="WormBaseParasite"/>
        </authorList>
    </citation>
    <scope>IDENTIFICATION</scope>
</reference>
<name>A0A0N4UMR0_DRAME</name>
<keyword evidence="4" id="KW-1185">Reference proteome</keyword>
<feature type="compositionally biased region" description="Basic and acidic residues" evidence="1">
    <location>
        <begin position="8"/>
        <end position="20"/>
    </location>
</feature>
<feature type="region of interest" description="Disordered" evidence="1">
    <location>
        <begin position="632"/>
        <end position="655"/>
    </location>
</feature>
<gene>
    <name evidence="2" type="ORF">DME_LOCUS2887</name>
</gene>
<dbReference type="Proteomes" id="UP000038040">
    <property type="component" value="Unplaced"/>
</dbReference>
<evidence type="ECO:0000313" key="5">
    <source>
        <dbReference type="WBParaSite" id="DME_0000915001-mRNA-1"/>
    </source>
</evidence>
<organism evidence="3 5">
    <name type="scientific">Dracunculus medinensis</name>
    <name type="common">Guinea worm</name>
    <dbReference type="NCBI Taxonomy" id="318479"/>
    <lineage>
        <taxon>Eukaryota</taxon>
        <taxon>Metazoa</taxon>
        <taxon>Ecdysozoa</taxon>
        <taxon>Nematoda</taxon>
        <taxon>Chromadorea</taxon>
        <taxon>Rhabditida</taxon>
        <taxon>Spirurina</taxon>
        <taxon>Dracunculoidea</taxon>
        <taxon>Dracunculidae</taxon>
        <taxon>Dracunculus</taxon>
    </lineage>
</organism>
<proteinExistence type="predicted"/>
<protein>
    <submittedName>
        <fullName evidence="5">Reticulon-like protein</fullName>
    </submittedName>
</protein>
<dbReference type="EMBL" id="UYYG01000087">
    <property type="protein sequence ID" value="VDN52914.1"/>
    <property type="molecule type" value="Genomic_DNA"/>
</dbReference>
<dbReference type="Proteomes" id="UP000274756">
    <property type="component" value="Unassembled WGS sequence"/>
</dbReference>
<accession>A0A0N4UMR0</accession>
<reference evidence="2 4" key="2">
    <citation type="submission" date="2018-11" db="EMBL/GenBank/DDBJ databases">
        <authorList>
            <consortium name="Pathogen Informatics"/>
        </authorList>
    </citation>
    <scope>NUCLEOTIDE SEQUENCE [LARGE SCALE GENOMIC DNA]</scope>
</reference>
<sequence>MDSSPSEQIHENSSPERENSWEIETVGSKVRIDASNTGMMVEQQSSSHENEKNLQNNIEKTLNLFLNKKKDLFRTLNKWEAEAETNEDDFEVTADYQLPLDKIDNACDELNGNERQVSLINIDNKNEINLIESKMSDENICSFANGYDNADLFRKHGGLKKNFEDLPKLANDRSELSSNGFNMLGDKNEFFDKQQNLQQISHSEPINTVFDRQFKYDFGTLNESEESSHLTWAIEAPVSSDLFGEKAVNSHFSEVPFHQKFGSKIPILKETNLAKHYEHFSEYQTTNFGERIPLLVSGNNGKDYQHESKYEKEDDSKKIREDLTLHNDEFKTKELEKSVPADVSSILYQPFSEKVPDFESSKFTDDFHGSQITSAVVGEAMPATERGLELELLGHKQNYIAEEVPEEFKQMDHSSKSAPPKIPPKTKSIDLSTNEVTDIAPAVAAEKEEGTQVGTKKEETKNDEIHIISYYSDFIKRVCSNEASSLVENISDRISNIADGLRETPIFSKSEISEALINKMEQKEEEKGPTNEFINTMEELKGEVEELVASKEKEVKEFLDSKKEEMVEGMVENVVGKVDDFEKQILSGTVKEVIADEPKPPISEHLGTLFVPTESQITDSSITETTFPQSEDMKHTVIEKPDNSKTAGLEKEKKSCTLKSRTSITNGQQTSRWRRCTVL</sequence>
<feature type="region of interest" description="Disordered" evidence="1">
    <location>
        <begin position="1"/>
        <end position="23"/>
    </location>
</feature>
<evidence type="ECO:0000313" key="4">
    <source>
        <dbReference type="Proteomes" id="UP000274756"/>
    </source>
</evidence>